<reference evidence="2" key="1">
    <citation type="journal article" date="2019" name="Int. J. Syst. Evol. Microbiol.">
        <title>The Global Catalogue of Microorganisms (GCM) 10K type strain sequencing project: providing services to taxonomists for standard genome sequencing and annotation.</title>
        <authorList>
            <consortium name="The Broad Institute Genomics Platform"/>
            <consortium name="The Broad Institute Genome Sequencing Center for Infectious Disease"/>
            <person name="Wu L."/>
            <person name="Ma J."/>
        </authorList>
    </citation>
    <scope>NUCLEOTIDE SEQUENCE [LARGE SCALE GENOMIC DNA]</scope>
    <source>
        <strain evidence="2">CCUG 59129</strain>
    </source>
</reference>
<dbReference type="RefSeq" id="WP_377568469.1">
    <property type="nucleotide sequence ID" value="NZ_JBHTJZ010000072.1"/>
</dbReference>
<accession>A0ABW3HXG2</accession>
<sequence length="90" mass="10309">MREEDALFNWLQMRVVADARPQDEAARKTLEFFLDVLGEDHAITSPQISHTDDTMIHVKYEKNGKSKTQLIPREAGEQLLADIIANPKFN</sequence>
<name>A0ABW3HXG2_9BACL</name>
<comment type="caution">
    <text evidence="1">The sequence shown here is derived from an EMBL/GenBank/DDBJ whole genome shotgun (WGS) entry which is preliminary data.</text>
</comment>
<dbReference type="Proteomes" id="UP001596989">
    <property type="component" value="Unassembled WGS sequence"/>
</dbReference>
<evidence type="ECO:0000313" key="1">
    <source>
        <dbReference type="EMBL" id="MFD0962168.1"/>
    </source>
</evidence>
<dbReference type="EMBL" id="JBHTJZ010000072">
    <property type="protein sequence ID" value="MFD0962168.1"/>
    <property type="molecule type" value="Genomic_DNA"/>
</dbReference>
<proteinExistence type="predicted"/>
<keyword evidence="2" id="KW-1185">Reference proteome</keyword>
<organism evidence="1 2">
    <name type="scientific">Paenibacillus chungangensis</name>
    <dbReference type="NCBI Taxonomy" id="696535"/>
    <lineage>
        <taxon>Bacteria</taxon>
        <taxon>Bacillati</taxon>
        <taxon>Bacillota</taxon>
        <taxon>Bacilli</taxon>
        <taxon>Bacillales</taxon>
        <taxon>Paenibacillaceae</taxon>
        <taxon>Paenibacillus</taxon>
    </lineage>
</organism>
<gene>
    <name evidence="1" type="ORF">ACFQ2I_22760</name>
</gene>
<evidence type="ECO:0000313" key="2">
    <source>
        <dbReference type="Proteomes" id="UP001596989"/>
    </source>
</evidence>
<protein>
    <submittedName>
        <fullName evidence="1">Uncharacterized protein</fullName>
    </submittedName>
</protein>